<dbReference type="RefSeq" id="WP_162889192.1">
    <property type="nucleotide sequence ID" value="NZ_CP021330.1"/>
</dbReference>
<dbReference type="GO" id="GO:0003677">
    <property type="term" value="F:DNA binding"/>
    <property type="evidence" value="ECO:0007669"/>
    <property type="project" value="UniProtKB-KW"/>
</dbReference>
<sequence length="362" mass="41189">MTGRIVRIKGLNQYKDRHGKLRRYHRASGTPIDPTLEGTALAAEVDRLDKLHRKAKSKPGSLGLLIEEYVKRSDHWRNLRPRTRKDYEQVFKYLKSIDALDTKLVEIKRSTVAISRDNARDRRKPKFANSLVTVLKKVFAFGVEYEYMDVNPAESISKALGGEKRPNRPYTSQELVAIIDNAPAQLIGPIYAATLYGLREGDVLTLTKANIRGDNFGNWLQPTTSKRVKPVWLYITPTMAEIINQQPNEKSVQIFVNSRGMPWTPDGFRSSWGKYRDRLEEQGLIDGGGTYHGLRTTVQTILDEHGYADEIKYLVAHAPKDVTEHYTITSKRKKIVIEMVECIEKVINDARGNVVGIRNKNA</sequence>
<dbReference type="InterPro" id="IPR013762">
    <property type="entry name" value="Integrase-like_cat_sf"/>
</dbReference>
<dbReference type="GO" id="GO:0006310">
    <property type="term" value="P:DNA recombination"/>
    <property type="evidence" value="ECO:0007669"/>
    <property type="project" value="UniProtKB-KW"/>
</dbReference>
<evidence type="ECO:0000256" key="3">
    <source>
        <dbReference type="ARBA" id="ARBA00023125"/>
    </source>
</evidence>
<keyword evidence="4" id="KW-0233">DNA recombination</keyword>
<dbReference type="Proteomes" id="UP000258927">
    <property type="component" value="Chromosome"/>
</dbReference>
<gene>
    <name evidence="6" type="ORF">MXMO3_01750</name>
</gene>
<evidence type="ECO:0000256" key="2">
    <source>
        <dbReference type="ARBA" id="ARBA00022908"/>
    </source>
</evidence>
<dbReference type="InterPro" id="IPR011010">
    <property type="entry name" value="DNA_brk_join_enz"/>
</dbReference>
<dbReference type="InterPro" id="IPR050808">
    <property type="entry name" value="Phage_Integrase"/>
</dbReference>
<evidence type="ECO:0000259" key="5">
    <source>
        <dbReference type="PROSITE" id="PS51898"/>
    </source>
</evidence>
<dbReference type="KEGG" id="mmyr:MXMO3_01750"/>
<protein>
    <recommendedName>
        <fullName evidence="5">Tyr recombinase domain-containing protein</fullName>
    </recommendedName>
</protein>
<organism evidence="6 7">
    <name type="scientific">Maritalea myrionectae</name>
    <dbReference type="NCBI Taxonomy" id="454601"/>
    <lineage>
        <taxon>Bacteria</taxon>
        <taxon>Pseudomonadati</taxon>
        <taxon>Pseudomonadota</taxon>
        <taxon>Alphaproteobacteria</taxon>
        <taxon>Hyphomicrobiales</taxon>
        <taxon>Devosiaceae</taxon>
        <taxon>Maritalea</taxon>
    </lineage>
</organism>
<dbReference type="AlphaFoldDB" id="A0A2R4MEB0"/>
<evidence type="ECO:0000313" key="6">
    <source>
        <dbReference type="EMBL" id="AVX04275.1"/>
    </source>
</evidence>
<comment type="similarity">
    <text evidence="1">Belongs to the 'phage' integrase family.</text>
</comment>
<name>A0A2R4MEB0_9HYPH</name>
<dbReference type="InterPro" id="IPR002104">
    <property type="entry name" value="Integrase_catalytic"/>
</dbReference>
<evidence type="ECO:0000256" key="4">
    <source>
        <dbReference type="ARBA" id="ARBA00023172"/>
    </source>
</evidence>
<evidence type="ECO:0000256" key="1">
    <source>
        <dbReference type="ARBA" id="ARBA00008857"/>
    </source>
</evidence>
<dbReference type="PANTHER" id="PTHR30629">
    <property type="entry name" value="PROPHAGE INTEGRASE"/>
    <property type="match status" value="1"/>
</dbReference>
<keyword evidence="7" id="KW-1185">Reference proteome</keyword>
<feature type="domain" description="Tyr recombinase" evidence="5">
    <location>
        <begin position="165"/>
        <end position="341"/>
    </location>
</feature>
<dbReference type="GO" id="GO:0015074">
    <property type="term" value="P:DNA integration"/>
    <property type="evidence" value="ECO:0007669"/>
    <property type="project" value="UniProtKB-KW"/>
</dbReference>
<dbReference type="SUPFAM" id="SSF56349">
    <property type="entry name" value="DNA breaking-rejoining enzymes"/>
    <property type="match status" value="1"/>
</dbReference>
<dbReference type="PANTHER" id="PTHR30629:SF2">
    <property type="entry name" value="PROPHAGE INTEGRASE INTS-RELATED"/>
    <property type="match status" value="1"/>
</dbReference>
<dbReference type="Gene3D" id="1.10.150.130">
    <property type="match status" value="1"/>
</dbReference>
<keyword evidence="2" id="KW-0229">DNA integration</keyword>
<accession>A0A2R4MEB0</accession>
<dbReference type="Gene3D" id="1.10.443.10">
    <property type="entry name" value="Intergrase catalytic core"/>
    <property type="match status" value="1"/>
</dbReference>
<dbReference type="EMBL" id="CP021330">
    <property type="protein sequence ID" value="AVX04275.1"/>
    <property type="molecule type" value="Genomic_DNA"/>
</dbReference>
<proteinExistence type="inferred from homology"/>
<dbReference type="PROSITE" id="PS51898">
    <property type="entry name" value="TYR_RECOMBINASE"/>
    <property type="match status" value="1"/>
</dbReference>
<keyword evidence="3" id="KW-0238">DNA-binding</keyword>
<evidence type="ECO:0000313" key="7">
    <source>
        <dbReference type="Proteomes" id="UP000258927"/>
    </source>
</evidence>
<dbReference type="Pfam" id="PF00589">
    <property type="entry name" value="Phage_integrase"/>
    <property type="match status" value="1"/>
</dbReference>
<dbReference type="InterPro" id="IPR010998">
    <property type="entry name" value="Integrase_recombinase_N"/>
</dbReference>
<reference evidence="6 7" key="1">
    <citation type="submission" date="2017-05" db="EMBL/GenBank/DDBJ databases">
        <title>Genome Analysis of Maritalea myrionectae HL2708#5.</title>
        <authorList>
            <consortium name="Cotde Inc.-PKNU"/>
            <person name="Jang D."/>
            <person name="Oh H.-M."/>
        </authorList>
    </citation>
    <scope>NUCLEOTIDE SEQUENCE [LARGE SCALE GENOMIC DNA]</scope>
    <source>
        <strain evidence="6 7">HL2708#5</strain>
    </source>
</reference>